<dbReference type="EMBL" id="SNXZ01000015">
    <property type="protein sequence ID" value="TDP89073.1"/>
    <property type="molecule type" value="Genomic_DNA"/>
</dbReference>
<dbReference type="PANTHER" id="PTHR31793">
    <property type="entry name" value="4-HYDROXYBENZOYL-COA THIOESTERASE FAMILY MEMBER"/>
    <property type="match status" value="1"/>
</dbReference>
<dbReference type="CDD" id="cd00586">
    <property type="entry name" value="4HBT"/>
    <property type="match status" value="1"/>
</dbReference>
<dbReference type="Pfam" id="PF13279">
    <property type="entry name" value="4HBT_2"/>
    <property type="match status" value="1"/>
</dbReference>
<sequence>MRLKVRSYEVDRLGHVNHAVYHQYGELARVGGFEAAGLLWDKMTDSNMGPVMLHTSVDFRRELRVGDEFDVTCELRFGGGKTFRLDTLITKLDGTVSAELRCVLGVMDLQARKLFTDPRQALEAAGLDPAVLPSVNFPQ</sequence>
<protein>
    <submittedName>
        <fullName evidence="1">Acyl-CoA thioester hydrolase</fullName>
    </submittedName>
</protein>
<reference evidence="1 2" key="1">
    <citation type="submission" date="2019-03" db="EMBL/GenBank/DDBJ databases">
        <title>Genomic Encyclopedia of Type Strains, Phase IV (KMG-IV): sequencing the most valuable type-strain genomes for metagenomic binning, comparative biology and taxonomic classification.</title>
        <authorList>
            <person name="Goeker M."/>
        </authorList>
    </citation>
    <scope>NUCLEOTIDE SEQUENCE [LARGE SCALE GENOMIC DNA]</scope>
    <source>
        <strain evidence="1 2">DSM 45361</strain>
    </source>
</reference>
<dbReference type="InterPro" id="IPR029069">
    <property type="entry name" value="HotDog_dom_sf"/>
</dbReference>
<dbReference type="PANTHER" id="PTHR31793:SF24">
    <property type="entry name" value="LONG-CHAIN ACYL-COA THIOESTERASE FADM"/>
    <property type="match status" value="1"/>
</dbReference>
<keyword evidence="1" id="KW-0378">Hydrolase</keyword>
<dbReference type="GO" id="GO:0047617">
    <property type="term" value="F:fatty acyl-CoA hydrolase activity"/>
    <property type="evidence" value="ECO:0007669"/>
    <property type="project" value="TreeGrafter"/>
</dbReference>
<dbReference type="Proteomes" id="UP000295444">
    <property type="component" value="Unassembled WGS sequence"/>
</dbReference>
<keyword evidence="2" id="KW-1185">Reference proteome</keyword>
<accession>A0A4R6RQK8</accession>
<dbReference type="AlphaFoldDB" id="A0A4R6RQK8"/>
<name>A0A4R6RQK8_LABRH</name>
<dbReference type="Gene3D" id="3.10.129.10">
    <property type="entry name" value="Hotdog Thioesterase"/>
    <property type="match status" value="1"/>
</dbReference>
<dbReference type="InterPro" id="IPR050563">
    <property type="entry name" value="4-hydroxybenzoyl-CoA_TE"/>
</dbReference>
<comment type="caution">
    <text evidence="1">The sequence shown here is derived from an EMBL/GenBank/DDBJ whole genome shotgun (WGS) entry which is preliminary data.</text>
</comment>
<evidence type="ECO:0000313" key="2">
    <source>
        <dbReference type="Proteomes" id="UP000295444"/>
    </source>
</evidence>
<proteinExistence type="predicted"/>
<gene>
    <name evidence="1" type="ORF">EV186_11520</name>
</gene>
<evidence type="ECO:0000313" key="1">
    <source>
        <dbReference type="EMBL" id="TDP89073.1"/>
    </source>
</evidence>
<organism evidence="1 2">
    <name type="scientific">Labedaea rhizosphaerae</name>
    <dbReference type="NCBI Taxonomy" id="598644"/>
    <lineage>
        <taxon>Bacteria</taxon>
        <taxon>Bacillati</taxon>
        <taxon>Actinomycetota</taxon>
        <taxon>Actinomycetes</taxon>
        <taxon>Pseudonocardiales</taxon>
        <taxon>Pseudonocardiaceae</taxon>
        <taxon>Labedaea</taxon>
    </lineage>
</organism>
<dbReference type="SUPFAM" id="SSF54637">
    <property type="entry name" value="Thioesterase/thiol ester dehydrase-isomerase"/>
    <property type="match status" value="1"/>
</dbReference>